<feature type="domain" description="Fibronectin type-III" evidence="3">
    <location>
        <begin position="861"/>
        <end position="953"/>
    </location>
</feature>
<dbReference type="InterPro" id="IPR013783">
    <property type="entry name" value="Ig-like_fold"/>
</dbReference>
<accession>A0ABQ3C079</accession>
<dbReference type="InterPro" id="IPR036116">
    <property type="entry name" value="FN3_sf"/>
</dbReference>
<feature type="domain" description="Fibronectin type-III" evidence="3">
    <location>
        <begin position="197"/>
        <end position="287"/>
    </location>
</feature>
<organism evidence="4 5">
    <name type="scientific">Mesonia mobilis</name>
    <dbReference type="NCBI Taxonomy" id="369791"/>
    <lineage>
        <taxon>Bacteria</taxon>
        <taxon>Pseudomonadati</taxon>
        <taxon>Bacteroidota</taxon>
        <taxon>Flavobacteriia</taxon>
        <taxon>Flavobacteriales</taxon>
        <taxon>Flavobacteriaceae</taxon>
        <taxon>Mesonia</taxon>
    </lineage>
</organism>
<feature type="domain" description="Fibronectin type-III" evidence="3">
    <location>
        <begin position="642"/>
        <end position="734"/>
    </location>
</feature>
<dbReference type="InterPro" id="IPR026444">
    <property type="entry name" value="Secre_tail"/>
</dbReference>
<dbReference type="Pfam" id="PF18962">
    <property type="entry name" value="Por_Secre_tail"/>
    <property type="match status" value="1"/>
</dbReference>
<dbReference type="NCBIfam" id="TIGR04183">
    <property type="entry name" value="Por_Secre_tail"/>
    <property type="match status" value="1"/>
</dbReference>
<keyword evidence="5" id="KW-1185">Reference proteome</keyword>
<dbReference type="PROSITE" id="PS50853">
    <property type="entry name" value="FN3"/>
    <property type="match status" value="4"/>
</dbReference>
<dbReference type="Pfam" id="PF00041">
    <property type="entry name" value="fn3"/>
    <property type="match status" value="2"/>
</dbReference>
<dbReference type="EMBL" id="BMWY01000007">
    <property type="protein sequence ID" value="GGZ62313.1"/>
    <property type="molecule type" value="Genomic_DNA"/>
</dbReference>
<evidence type="ECO:0000259" key="3">
    <source>
        <dbReference type="PROSITE" id="PS50853"/>
    </source>
</evidence>
<keyword evidence="1" id="KW-0732">Signal</keyword>
<name>A0ABQ3C079_9FLAO</name>
<sequence>MNVDAQILNENANWPNENWIITGSYSNDSDSFEANPTLDANFAFDDNDAGSGSDDEIAAESPVINLTDAYEGGETFINFSADYFYRIVAAIENDQGDLLILDYWDEDNQNWESWSEPIIGTEGSGGPNTNNYCSAEKTAIDIAPLNVANFTANQLENFKYRIRYDDNGQAPNTTGWEYGFCFDSPTIYSETPPTCLVPTDIEIIEITSNSVELTWMPGSTESAWEVIYGEPDFDVETEGTSIEVDEAQAEITNLGADEEYDFYVRAICSDSDNSAWSNAITFSTLIESVIVSQESPVENETYCYGDNDFKEWLFESENGEVLNINFNSGSVEEYLYFGYFFSTNDDIVIYDGQDDSGEVLFDSDEDEGDLQGLSFNAYSGFIYITLESNDSISCDSGDEETLDFDVTVVPCSQPQEFMAENITTSTADLTWVATGDETEWEVLYGLAGFDTDTEGTSVTVDNGIPSLNLDSLETAALYDVYVRAICSDDDASLWSFATFSTRPENDDCDNAIELQLNEGLECTVVNSATNVGATASSQEDDITGTPNNDVWFSFTATAPSHIISLDNIVIQAGASTDMGMAVYDATEGCDMLTLVDDSDPNTLTLEDMTIGNTYLLRVYGYSANNSAQTSFDVCIQTIQCPVPMELSIGGFTTSSADVTWVAGGSETEWEILYGEEGFDTETDGILVSDSDGIIGETISELSDNTTYEVYLRAVCGDDSESELVGPVSFTTLPEPVIVTSENPVMNETYCYTDNEFNQWLFEAENGETLQISFNAGTLEEFYDWWTGNTFTYDDLIIYDGQDDTGEVLFNSDEDGYELEGLSFDALSGYIFMTLDSDVSGSCDTASEVPFDFDVYILSCLEPTEVIVENITSNTAELTWVSNGEESEWEILYGEIGFDPETEGISVIDNDGELDYLLENLNSNAEYEVYVRAICAEDDLSQWSDSATFTTDCDIYIPYYLESFDEFLPACWEEAGSGLPSEGPSEFGTGSWFDDEFLNTGTNMAATINLYTTGREEWLISPSFDLSGNTYELTYQVATSVYTNSDPSNMGSDDEVQLLISEDNGVTWQNLMTYNTDNAPGAEATSQTIDLSSYSGTVKFAFWATDGEVNDDEDYDFFIDDFEITETLSVSNSNFIGFNYYPNPVKTNLHLEATKSSIETVTVYDLLGKKVFTQKYNTLSADLNLSNLESGSYVVVVNINNQSKTIRFIKE</sequence>
<keyword evidence="2" id="KW-0677">Repeat</keyword>
<proteinExistence type="predicted"/>
<dbReference type="InterPro" id="IPR050991">
    <property type="entry name" value="ECM_Regulatory_Proteins"/>
</dbReference>
<feature type="domain" description="Fibronectin type-III" evidence="3">
    <location>
        <begin position="413"/>
        <end position="505"/>
    </location>
</feature>
<gene>
    <name evidence="4" type="ORF">GCM10008088_24780</name>
</gene>
<dbReference type="Pfam" id="PF23759">
    <property type="entry name" value="GBD_T9SS_assoc"/>
    <property type="match status" value="1"/>
</dbReference>
<evidence type="ECO:0000256" key="1">
    <source>
        <dbReference type="ARBA" id="ARBA00022729"/>
    </source>
</evidence>
<dbReference type="Gene3D" id="2.60.40.10">
    <property type="entry name" value="Immunoglobulins"/>
    <property type="match status" value="4"/>
</dbReference>
<dbReference type="SUPFAM" id="SSF49854">
    <property type="entry name" value="Spermadhesin, CUB domain"/>
    <property type="match status" value="1"/>
</dbReference>
<evidence type="ECO:0000313" key="5">
    <source>
        <dbReference type="Proteomes" id="UP000615593"/>
    </source>
</evidence>
<dbReference type="CDD" id="cd00063">
    <property type="entry name" value="FN3"/>
    <property type="match status" value="2"/>
</dbReference>
<dbReference type="PANTHER" id="PTHR46708">
    <property type="entry name" value="TENASCIN"/>
    <property type="match status" value="1"/>
</dbReference>
<evidence type="ECO:0000256" key="2">
    <source>
        <dbReference type="ARBA" id="ARBA00022737"/>
    </source>
</evidence>
<evidence type="ECO:0000313" key="4">
    <source>
        <dbReference type="EMBL" id="GGZ62313.1"/>
    </source>
</evidence>
<dbReference type="InterPro" id="IPR056600">
    <property type="entry name" value="GBD_T9SS_assoc"/>
</dbReference>
<protein>
    <recommendedName>
        <fullName evidence="3">Fibronectin type-III domain-containing protein</fullName>
    </recommendedName>
</protein>
<dbReference type="PANTHER" id="PTHR46708:SF2">
    <property type="entry name" value="FIBRONECTIN TYPE-III DOMAIN-CONTAINING PROTEIN"/>
    <property type="match status" value="1"/>
</dbReference>
<dbReference type="InterPro" id="IPR003961">
    <property type="entry name" value="FN3_dom"/>
</dbReference>
<reference evidence="5" key="1">
    <citation type="journal article" date="2019" name="Int. J. Syst. Evol. Microbiol.">
        <title>The Global Catalogue of Microorganisms (GCM) 10K type strain sequencing project: providing services to taxonomists for standard genome sequencing and annotation.</title>
        <authorList>
            <consortium name="The Broad Institute Genomics Platform"/>
            <consortium name="The Broad Institute Genome Sequencing Center for Infectious Disease"/>
            <person name="Wu L."/>
            <person name="Ma J."/>
        </authorList>
    </citation>
    <scope>NUCLEOTIDE SEQUENCE [LARGE SCALE GENOMIC DNA]</scope>
    <source>
        <strain evidence="5">KCTC 12708</strain>
    </source>
</reference>
<comment type="caution">
    <text evidence="4">The sequence shown here is derived from an EMBL/GenBank/DDBJ whole genome shotgun (WGS) entry which is preliminary data.</text>
</comment>
<dbReference type="SUPFAM" id="SSF49265">
    <property type="entry name" value="Fibronectin type III"/>
    <property type="match status" value="2"/>
</dbReference>
<dbReference type="Proteomes" id="UP000615593">
    <property type="component" value="Unassembled WGS sequence"/>
</dbReference>
<dbReference type="InterPro" id="IPR035914">
    <property type="entry name" value="Sperma_CUB_dom_sf"/>
</dbReference>
<dbReference type="SMART" id="SM00060">
    <property type="entry name" value="FN3"/>
    <property type="match status" value="4"/>
</dbReference>
<dbReference type="Gene3D" id="2.60.120.260">
    <property type="entry name" value="Galactose-binding domain-like"/>
    <property type="match status" value="1"/>
</dbReference>